<dbReference type="EMBL" id="CAJVPJ010005517">
    <property type="protein sequence ID" value="CAG8662150.1"/>
    <property type="molecule type" value="Genomic_DNA"/>
</dbReference>
<dbReference type="AlphaFoldDB" id="A0A9N9E295"/>
<gene>
    <name evidence="2" type="ORF">POCULU_LOCUS10515</name>
</gene>
<reference evidence="2" key="1">
    <citation type="submission" date="2021-06" db="EMBL/GenBank/DDBJ databases">
        <authorList>
            <person name="Kallberg Y."/>
            <person name="Tangrot J."/>
            <person name="Rosling A."/>
        </authorList>
    </citation>
    <scope>NUCLEOTIDE SEQUENCE</scope>
    <source>
        <strain evidence="2">IA702</strain>
    </source>
</reference>
<dbReference type="Proteomes" id="UP000789572">
    <property type="component" value="Unassembled WGS sequence"/>
</dbReference>
<keyword evidence="3" id="KW-1185">Reference proteome</keyword>
<evidence type="ECO:0000256" key="1">
    <source>
        <dbReference type="SAM" id="MobiDB-lite"/>
    </source>
</evidence>
<feature type="region of interest" description="Disordered" evidence="1">
    <location>
        <begin position="36"/>
        <end position="64"/>
    </location>
</feature>
<evidence type="ECO:0000313" key="3">
    <source>
        <dbReference type="Proteomes" id="UP000789572"/>
    </source>
</evidence>
<protein>
    <submittedName>
        <fullName evidence="2">6153_t:CDS:1</fullName>
    </submittedName>
</protein>
<accession>A0A9N9E295</accession>
<organism evidence="2 3">
    <name type="scientific">Paraglomus occultum</name>
    <dbReference type="NCBI Taxonomy" id="144539"/>
    <lineage>
        <taxon>Eukaryota</taxon>
        <taxon>Fungi</taxon>
        <taxon>Fungi incertae sedis</taxon>
        <taxon>Mucoromycota</taxon>
        <taxon>Glomeromycotina</taxon>
        <taxon>Glomeromycetes</taxon>
        <taxon>Paraglomerales</taxon>
        <taxon>Paraglomeraceae</taxon>
        <taxon>Paraglomus</taxon>
    </lineage>
</organism>
<comment type="caution">
    <text evidence="2">The sequence shown here is derived from an EMBL/GenBank/DDBJ whole genome shotgun (WGS) entry which is preliminary data.</text>
</comment>
<proteinExistence type="predicted"/>
<evidence type="ECO:0000313" key="2">
    <source>
        <dbReference type="EMBL" id="CAG8662150.1"/>
    </source>
</evidence>
<dbReference type="OrthoDB" id="10403949at2759"/>
<sequence>LDVSEILDNTHPIVDNVKRHNKKPQKYSPFKLNSQKSTIKLRNHRRSHLDLEPARRGLPAQYRK</sequence>
<name>A0A9N9E295_9GLOM</name>
<feature type="non-terminal residue" evidence="2">
    <location>
        <position position="64"/>
    </location>
</feature>